<comment type="caution">
    <text evidence="5">The sequence shown here is derived from an EMBL/GenBank/DDBJ whole genome shotgun (WGS) entry which is preliminary data.</text>
</comment>
<feature type="region of interest" description="Disordered" evidence="4">
    <location>
        <begin position="353"/>
        <end position="387"/>
    </location>
</feature>
<evidence type="ECO:0000313" key="6">
    <source>
        <dbReference type="Proteomes" id="UP001146120"/>
    </source>
</evidence>
<accession>A0AAV2Z366</accession>
<dbReference type="Gene3D" id="1.25.40.20">
    <property type="entry name" value="Ankyrin repeat-containing domain"/>
    <property type="match status" value="1"/>
</dbReference>
<dbReference type="PANTHER" id="PTHR24201">
    <property type="entry name" value="ANK_REP_REGION DOMAIN-CONTAINING PROTEIN"/>
    <property type="match status" value="1"/>
</dbReference>
<reference evidence="5" key="2">
    <citation type="journal article" date="2023" name="Microbiol Resour">
        <title>Decontamination and Annotation of the Draft Genome Sequence of the Oomycete Lagenidium giganteum ARSEF 373.</title>
        <authorList>
            <person name="Morgan W.R."/>
            <person name="Tartar A."/>
        </authorList>
    </citation>
    <scope>NUCLEOTIDE SEQUENCE</scope>
    <source>
        <strain evidence="5">ARSEF 373</strain>
    </source>
</reference>
<feature type="compositionally biased region" description="Polar residues" evidence="4">
    <location>
        <begin position="293"/>
        <end position="305"/>
    </location>
</feature>
<keyword evidence="2 3" id="KW-0040">ANK repeat</keyword>
<dbReference type="InterPro" id="IPR036770">
    <property type="entry name" value="Ankyrin_rpt-contain_sf"/>
</dbReference>
<dbReference type="PROSITE" id="PS50088">
    <property type="entry name" value="ANK_REPEAT"/>
    <property type="match status" value="2"/>
</dbReference>
<feature type="repeat" description="ANK" evidence="3">
    <location>
        <begin position="116"/>
        <end position="148"/>
    </location>
</feature>
<sequence length="387" mass="43269">MGACFSRQQWREDERFMQTGEFVRYAVQGDIANIRQMVRKEKLHPDSQDLFMSRAVAAYMGKLTSVQELLNCGATVAKVDHNGRNALHHACRKDQDDVVRFLIMEAKMDINSQSENKDTPLHKAVRGKSVKSIELLLQLGADPHLRNDQNRTPLEELDSSPSTAAVTSLATYRPRACNWFSDDAVLSFMQDEVAEEINTAVVRQVIKPRRHTTPNLSAPPPGTGNSANSIRGGESTHIHDFHNRLSECTESAVSERSSRANSARMLGSSSNITFVKPMTPKTSSNSDDRSDDGWSQASEKVNRPLTQNAFKNKAMVRKSLKYAGKRVIAVLRVKKQLSGEEKKQMIRLLLEKYSKRDENPNGRTPGNGLEHQPTLVTLLMPTTDQLA</sequence>
<dbReference type="AlphaFoldDB" id="A0AAV2Z366"/>
<dbReference type="PROSITE" id="PS50297">
    <property type="entry name" value="ANK_REP_REGION"/>
    <property type="match status" value="1"/>
</dbReference>
<dbReference type="SUPFAM" id="SSF48403">
    <property type="entry name" value="Ankyrin repeat"/>
    <property type="match status" value="1"/>
</dbReference>
<evidence type="ECO:0000313" key="5">
    <source>
        <dbReference type="EMBL" id="DBA00019.1"/>
    </source>
</evidence>
<evidence type="ECO:0000256" key="2">
    <source>
        <dbReference type="ARBA" id="ARBA00023043"/>
    </source>
</evidence>
<keyword evidence="6" id="KW-1185">Reference proteome</keyword>
<proteinExistence type="predicted"/>
<evidence type="ECO:0000256" key="1">
    <source>
        <dbReference type="ARBA" id="ARBA00022737"/>
    </source>
</evidence>
<organism evidence="5 6">
    <name type="scientific">Lagenidium giganteum</name>
    <dbReference type="NCBI Taxonomy" id="4803"/>
    <lineage>
        <taxon>Eukaryota</taxon>
        <taxon>Sar</taxon>
        <taxon>Stramenopiles</taxon>
        <taxon>Oomycota</taxon>
        <taxon>Peronosporomycetes</taxon>
        <taxon>Pythiales</taxon>
        <taxon>Pythiaceae</taxon>
    </lineage>
</organism>
<protein>
    <submittedName>
        <fullName evidence="5">Uncharacterized protein</fullName>
    </submittedName>
</protein>
<dbReference type="SMART" id="SM00248">
    <property type="entry name" value="ANK"/>
    <property type="match status" value="3"/>
</dbReference>
<gene>
    <name evidence="5" type="ORF">N0F65_002022</name>
</gene>
<evidence type="ECO:0000256" key="4">
    <source>
        <dbReference type="SAM" id="MobiDB-lite"/>
    </source>
</evidence>
<reference evidence="5" key="1">
    <citation type="submission" date="2022-11" db="EMBL/GenBank/DDBJ databases">
        <authorList>
            <person name="Morgan W.R."/>
            <person name="Tartar A."/>
        </authorList>
    </citation>
    <scope>NUCLEOTIDE SEQUENCE</scope>
    <source>
        <strain evidence="5">ARSEF 373</strain>
    </source>
</reference>
<feature type="repeat" description="ANK" evidence="3">
    <location>
        <begin position="82"/>
        <end position="115"/>
    </location>
</feature>
<feature type="region of interest" description="Disordered" evidence="4">
    <location>
        <begin position="208"/>
        <end position="235"/>
    </location>
</feature>
<feature type="region of interest" description="Disordered" evidence="4">
    <location>
        <begin position="251"/>
        <end position="305"/>
    </location>
</feature>
<dbReference type="EMBL" id="DAKRPA010000072">
    <property type="protein sequence ID" value="DBA00019.1"/>
    <property type="molecule type" value="Genomic_DNA"/>
</dbReference>
<evidence type="ECO:0000256" key="3">
    <source>
        <dbReference type="PROSITE-ProRule" id="PRU00023"/>
    </source>
</evidence>
<name>A0AAV2Z366_9STRA</name>
<dbReference type="InterPro" id="IPR002110">
    <property type="entry name" value="Ankyrin_rpt"/>
</dbReference>
<dbReference type="InterPro" id="IPR050776">
    <property type="entry name" value="Ank_Repeat/CDKN_Inhibitor"/>
</dbReference>
<dbReference type="Pfam" id="PF12796">
    <property type="entry name" value="Ank_2"/>
    <property type="match status" value="1"/>
</dbReference>
<keyword evidence="1" id="KW-0677">Repeat</keyword>
<feature type="compositionally biased region" description="Polar residues" evidence="4">
    <location>
        <begin position="251"/>
        <end position="273"/>
    </location>
</feature>
<dbReference type="Proteomes" id="UP001146120">
    <property type="component" value="Unassembled WGS sequence"/>
</dbReference>